<dbReference type="Gene3D" id="3.40.50.10180">
    <property type="entry name" value="Glycerate kinase, MOFRL-like N-terminal domain"/>
    <property type="match status" value="1"/>
</dbReference>
<proteinExistence type="predicted"/>
<reference evidence="3 4" key="1">
    <citation type="journal article" date="2016" name="Nat. Commun.">
        <title>Thousands of microbial genomes shed light on interconnected biogeochemical processes in an aquifer system.</title>
        <authorList>
            <person name="Anantharaman K."/>
            <person name="Brown C.T."/>
            <person name="Hug L.A."/>
            <person name="Sharon I."/>
            <person name="Castelle C.J."/>
            <person name="Probst A.J."/>
            <person name="Thomas B.C."/>
            <person name="Singh A."/>
            <person name="Wilkins M.J."/>
            <person name="Karaoz U."/>
            <person name="Brodie E.L."/>
            <person name="Williams K.H."/>
            <person name="Hubbard S.S."/>
            <person name="Banfield J.F."/>
        </authorList>
    </citation>
    <scope>NUCLEOTIDE SEQUENCE [LARGE SCALE GENOMIC DNA]</scope>
</reference>
<dbReference type="InterPro" id="IPR039760">
    <property type="entry name" value="MOFRL_protein"/>
</dbReference>
<comment type="caution">
    <text evidence="3">The sequence shown here is derived from an EMBL/GenBank/DDBJ whole genome shotgun (WGS) entry which is preliminary data.</text>
</comment>
<dbReference type="InterPro" id="IPR025286">
    <property type="entry name" value="MOFRL_assoc_dom"/>
</dbReference>
<feature type="domain" description="MOFRL" evidence="1">
    <location>
        <begin position="317"/>
        <end position="418"/>
    </location>
</feature>
<protein>
    <recommendedName>
        <fullName evidence="5">Glycerate kinase</fullName>
    </recommendedName>
</protein>
<organism evidence="3 4">
    <name type="scientific">Candidatus Curtissbacteria bacterium RIFCSPHIGHO2_02_FULL_40_16b</name>
    <dbReference type="NCBI Taxonomy" id="1797714"/>
    <lineage>
        <taxon>Bacteria</taxon>
        <taxon>Candidatus Curtissiibacteriota</taxon>
    </lineage>
</organism>
<dbReference type="PANTHER" id="PTHR12227:SF0">
    <property type="entry name" value="GLYCERATE KINASE"/>
    <property type="match status" value="1"/>
</dbReference>
<evidence type="ECO:0000313" key="3">
    <source>
        <dbReference type="EMBL" id="OGD88292.1"/>
    </source>
</evidence>
<dbReference type="InterPro" id="IPR037035">
    <property type="entry name" value="GK-like_C_sf"/>
</dbReference>
<dbReference type="Proteomes" id="UP000177369">
    <property type="component" value="Unassembled WGS sequence"/>
</dbReference>
<evidence type="ECO:0008006" key="5">
    <source>
        <dbReference type="Google" id="ProtNLM"/>
    </source>
</evidence>
<dbReference type="InterPro" id="IPR007835">
    <property type="entry name" value="MOFRL"/>
</dbReference>
<evidence type="ECO:0000259" key="1">
    <source>
        <dbReference type="Pfam" id="PF05161"/>
    </source>
</evidence>
<dbReference type="Pfam" id="PF05161">
    <property type="entry name" value="MOFRL"/>
    <property type="match status" value="1"/>
</dbReference>
<dbReference type="STRING" id="1797714.A3D04_00735"/>
<dbReference type="Gene3D" id="3.40.1480.10">
    <property type="entry name" value="MOFRL domain"/>
    <property type="match status" value="1"/>
</dbReference>
<accession>A0A1F5G8V2</accession>
<gene>
    <name evidence="3" type="ORF">A3D04_00735</name>
</gene>
<dbReference type="PANTHER" id="PTHR12227">
    <property type="entry name" value="GLYCERATE KINASE"/>
    <property type="match status" value="1"/>
</dbReference>
<evidence type="ECO:0000313" key="4">
    <source>
        <dbReference type="Proteomes" id="UP000177369"/>
    </source>
</evidence>
<name>A0A1F5G8V2_9BACT</name>
<dbReference type="GO" id="GO:0008887">
    <property type="term" value="F:glycerate kinase activity"/>
    <property type="evidence" value="ECO:0007669"/>
    <property type="project" value="InterPro"/>
</dbReference>
<evidence type="ECO:0000259" key="2">
    <source>
        <dbReference type="Pfam" id="PF13660"/>
    </source>
</evidence>
<dbReference type="EMBL" id="MFBD01000033">
    <property type="protein sequence ID" value="OGD88292.1"/>
    <property type="molecule type" value="Genomic_DNA"/>
</dbReference>
<dbReference type="GO" id="GO:0005737">
    <property type="term" value="C:cytoplasm"/>
    <property type="evidence" value="ECO:0007669"/>
    <property type="project" value="TreeGrafter"/>
</dbReference>
<dbReference type="Pfam" id="PF13660">
    <property type="entry name" value="DUF4147"/>
    <property type="match status" value="1"/>
</dbReference>
<dbReference type="AlphaFoldDB" id="A0A1F5G8V2"/>
<dbReference type="SUPFAM" id="SSF82544">
    <property type="entry name" value="GckA/TtuD-like"/>
    <property type="match status" value="1"/>
</dbReference>
<dbReference type="InterPro" id="IPR038614">
    <property type="entry name" value="GK_N_sf"/>
</dbReference>
<sequence>MGYIKNYEALATSTERKIVLDLIEAAVASIQPELILRKNFSLQNKTLTIQDKVLNIDEYERIFLIGFGKGSAKIASIIEKVLGDLLTKGYVIDVTSENFSKIDFTLGTHPLPSQANIDFTKNVVDKLSNLSEKDLVLIVTCGGGSVMFEKPYSLTLDRMIEVNRALLHSGADIHEMNAVRKHLDIVKGGDFAKIVYPATVFNMIFSDVPGNDLSVIASGPTVKDKTTVEDTLNVLKKYHIEEKLKLLPTDFIEFPKDEKYFEKVQNILMLSNLTALEAMKQKAIDLHNTAKIFSDEFQADAGEAGKKLIGEAPPHSVLLTGGETSLKVTGSGKGGRNQHLVLAALPYISSGTVIASFDSDGWDNTPACGAIADFQTAEKAKSRNLDFKKYLGDNDSFAFFKAVGDAILTDRLPTNVSDIMIVFKK</sequence>
<feature type="domain" description="MOFRL-associated" evidence="2">
    <location>
        <begin position="20"/>
        <end position="244"/>
    </location>
</feature>